<name>A0A5N3PGJ1_9HYPH</name>
<evidence type="ECO:0000313" key="1">
    <source>
        <dbReference type="EMBL" id="KAB0268853.1"/>
    </source>
</evidence>
<gene>
    <name evidence="1" type="ORF">FEZ63_01680</name>
</gene>
<dbReference type="EMBL" id="VCMV01000003">
    <property type="protein sequence ID" value="KAB0268853.1"/>
    <property type="molecule type" value="Genomic_DNA"/>
</dbReference>
<comment type="caution">
    <text evidence="1">The sequence shown here is derived from an EMBL/GenBank/DDBJ whole genome shotgun (WGS) entry which is preliminary data.</text>
</comment>
<proteinExistence type="predicted"/>
<dbReference type="OrthoDB" id="8020306at2"/>
<dbReference type="Proteomes" id="UP000325684">
    <property type="component" value="Unassembled WGS sequence"/>
</dbReference>
<evidence type="ECO:0000313" key="2">
    <source>
        <dbReference type="Proteomes" id="UP000325684"/>
    </source>
</evidence>
<reference evidence="1 2" key="1">
    <citation type="journal article" date="2019" name="Microorganisms">
        <title>Genome Insights into the Novel Species Microvirga brassicacearum, a Rapeseed Endophyte with Biotechnological Potential.</title>
        <authorList>
            <person name="Jimenez-Gomez A."/>
            <person name="Saati-Santamaria Z."/>
            <person name="Igual J.M."/>
            <person name="Rivas R."/>
            <person name="Mateos P.F."/>
            <person name="Garcia-Fraile P."/>
        </authorList>
    </citation>
    <scope>NUCLEOTIDE SEQUENCE [LARGE SCALE GENOMIC DNA]</scope>
    <source>
        <strain evidence="1 2">CDVBN77</strain>
    </source>
</reference>
<dbReference type="AlphaFoldDB" id="A0A5N3PGJ1"/>
<protein>
    <submittedName>
        <fullName evidence="1">Uncharacterized protein</fullName>
    </submittedName>
</protein>
<sequence>MAGHAIHIKLDGRTYSGTFVVDRKVLTVTTTYGTKAAEISPKISHQLLAHQLLEEIIREEKARKGSTL</sequence>
<accession>A0A5N3PGJ1</accession>
<dbReference type="RefSeq" id="WP_150941910.1">
    <property type="nucleotide sequence ID" value="NZ_VCMV01000003.1"/>
</dbReference>
<organism evidence="1 2">
    <name type="scientific">Microvirga brassicacearum</name>
    <dbReference type="NCBI Taxonomy" id="2580413"/>
    <lineage>
        <taxon>Bacteria</taxon>
        <taxon>Pseudomonadati</taxon>
        <taxon>Pseudomonadota</taxon>
        <taxon>Alphaproteobacteria</taxon>
        <taxon>Hyphomicrobiales</taxon>
        <taxon>Methylobacteriaceae</taxon>
        <taxon>Microvirga</taxon>
    </lineage>
</organism>
<keyword evidence="2" id="KW-1185">Reference proteome</keyword>